<protein>
    <recommendedName>
        <fullName evidence="4">SbsA Ig-like domain-containing protein</fullName>
    </recommendedName>
</protein>
<comment type="caution">
    <text evidence="2">The sequence shown here is derived from an EMBL/GenBank/DDBJ whole genome shotgun (WGS) entry which is preliminary data.</text>
</comment>
<reference evidence="2 3" key="1">
    <citation type="journal article" date="2016" name="Nat. Commun.">
        <title>Thousands of microbial genomes shed light on interconnected biogeochemical processes in an aquifer system.</title>
        <authorList>
            <person name="Anantharaman K."/>
            <person name="Brown C.T."/>
            <person name="Hug L.A."/>
            <person name="Sharon I."/>
            <person name="Castelle C.J."/>
            <person name="Probst A.J."/>
            <person name="Thomas B.C."/>
            <person name="Singh A."/>
            <person name="Wilkins M.J."/>
            <person name="Karaoz U."/>
            <person name="Brodie E.L."/>
            <person name="Williams K.H."/>
            <person name="Hubbard S.S."/>
            <person name="Banfield J.F."/>
        </authorList>
    </citation>
    <scope>NUCLEOTIDE SEQUENCE [LARGE SCALE GENOMIC DNA]</scope>
</reference>
<proteinExistence type="predicted"/>
<gene>
    <name evidence="2" type="ORF">A3F00_04745</name>
</gene>
<organism evidence="2 3">
    <name type="scientific">Candidatus Daviesbacteria bacterium RIFCSPHIGHO2_12_FULL_37_11</name>
    <dbReference type="NCBI Taxonomy" id="1797777"/>
    <lineage>
        <taxon>Bacteria</taxon>
        <taxon>Candidatus Daviesiibacteriota</taxon>
    </lineage>
</organism>
<keyword evidence="1" id="KW-1133">Transmembrane helix</keyword>
<name>A0A1F5KAV8_9BACT</name>
<feature type="transmembrane region" description="Helical" evidence="1">
    <location>
        <begin position="6"/>
        <end position="25"/>
    </location>
</feature>
<keyword evidence="1" id="KW-0472">Membrane</keyword>
<dbReference type="AlphaFoldDB" id="A0A1F5KAV8"/>
<evidence type="ECO:0000313" key="2">
    <source>
        <dbReference type="EMBL" id="OGE38077.1"/>
    </source>
</evidence>
<evidence type="ECO:0000313" key="3">
    <source>
        <dbReference type="Proteomes" id="UP000176527"/>
    </source>
</evidence>
<dbReference type="EMBL" id="MFDE01000029">
    <property type="protein sequence ID" value="OGE38077.1"/>
    <property type="molecule type" value="Genomic_DNA"/>
</dbReference>
<evidence type="ECO:0000256" key="1">
    <source>
        <dbReference type="SAM" id="Phobius"/>
    </source>
</evidence>
<dbReference type="Proteomes" id="UP000176527">
    <property type="component" value="Unassembled WGS sequence"/>
</dbReference>
<sequence>MKKQIILGIVIVLSLAVLIFVSSLFKIGTSTKQETETIQVNDELEIISTNPDPLEGAVVMPSQIIEIKFNKIISVSEFKHKFDPELEHEVIPEDEKLGTTFKIKFKKPLDLGSGYTLYILPDTNGVDKKILGKDVIYHFSTIKYKGV</sequence>
<keyword evidence="1" id="KW-0812">Transmembrane</keyword>
<evidence type="ECO:0008006" key="4">
    <source>
        <dbReference type="Google" id="ProtNLM"/>
    </source>
</evidence>
<accession>A0A1F5KAV8</accession>